<keyword evidence="3 5" id="KW-0533">Nickel</keyword>
<evidence type="ECO:0000256" key="5">
    <source>
        <dbReference type="HAMAP-Rule" id="MF_00822"/>
    </source>
</evidence>
<keyword evidence="9" id="KW-1185">Reference proteome</keyword>
<dbReference type="SUPFAM" id="SSF69287">
    <property type="entry name" value="Urease metallochaperone UreE, N-terminal domain"/>
    <property type="match status" value="1"/>
</dbReference>
<name>A0A7M1LER7_9BACT</name>
<organism evidence="8 9">
    <name type="scientific">Campylobacter corcagiensis</name>
    <dbReference type="NCBI Taxonomy" id="1448857"/>
    <lineage>
        <taxon>Bacteria</taxon>
        <taxon>Pseudomonadati</taxon>
        <taxon>Campylobacterota</taxon>
        <taxon>Epsilonproteobacteria</taxon>
        <taxon>Campylobacterales</taxon>
        <taxon>Campylobacteraceae</taxon>
        <taxon>Campylobacter</taxon>
    </lineage>
</organism>
<dbReference type="GO" id="GO:0016151">
    <property type="term" value="F:nickel cation binding"/>
    <property type="evidence" value="ECO:0007669"/>
    <property type="project" value="UniProtKB-UniRule"/>
</dbReference>
<dbReference type="InterPro" id="IPR007864">
    <property type="entry name" value="UreE_C_dom"/>
</dbReference>
<dbReference type="Pfam" id="PF02814">
    <property type="entry name" value="UreE_N"/>
    <property type="match status" value="1"/>
</dbReference>
<comment type="similarity">
    <text evidence="5">Belongs to the UreE family.</text>
</comment>
<gene>
    <name evidence="5" type="primary">ureE</name>
    <name evidence="8" type="ORF">IMC76_07625</name>
</gene>
<dbReference type="RefSeq" id="WP_025803429.1">
    <property type="nucleotide sequence ID" value="NZ_CP053842.1"/>
</dbReference>
<dbReference type="InterPro" id="IPR036118">
    <property type="entry name" value="UreE_N_sf"/>
</dbReference>
<evidence type="ECO:0000256" key="3">
    <source>
        <dbReference type="ARBA" id="ARBA00022596"/>
    </source>
</evidence>
<dbReference type="GO" id="GO:0051082">
    <property type="term" value="F:unfolded protein binding"/>
    <property type="evidence" value="ECO:0007669"/>
    <property type="project" value="UniProtKB-UniRule"/>
</dbReference>
<dbReference type="HAMAP" id="MF_00822">
    <property type="entry name" value="UreE"/>
    <property type="match status" value="1"/>
</dbReference>
<dbReference type="AlphaFoldDB" id="A0A7M1LER7"/>
<dbReference type="EMBL" id="CP063078">
    <property type="protein sequence ID" value="QOQ87072.1"/>
    <property type="molecule type" value="Genomic_DNA"/>
</dbReference>
<evidence type="ECO:0000256" key="1">
    <source>
        <dbReference type="ARBA" id="ARBA00004496"/>
    </source>
</evidence>
<dbReference type="Gene3D" id="3.30.70.790">
    <property type="entry name" value="UreE, C-terminal domain"/>
    <property type="match status" value="1"/>
</dbReference>
<evidence type="ECO:0000313" key="8">
    <source>
        <dbReference type="EMBL" id="QOQ87072.1"/>
    </source>
</evidence>
<keyword evidence="2 5" id="KW-0963">Cytoplasm</keyword>
<dbReference type="PIRSF" id="PIRSF036402">
    <property type="entry name" value="Ureas_acces_UreE"/>
    <property type="match status" value="1"/>
</dbReference>
<evidence type="ECO:0000313" key="9">
    <source>
        <dbReference type="Proteomes" id="UP000594749"/>
    </source>
</evidence>
<proteinExistence type="inferred from homology"/>
<dbReference type="InterPro" id="IPR004029">
    <property type="entry name" value="UreE_N"/>
</dbReference>
<dbReference type="Pfam" id="PF05194">
    <property type="entry name" value="UreE_C"/>
    <property type="match status" value="1"/>
</dbReference>
<dbReference type="GO" id="GO:0019627">
    <property type="term" value="P:urea metabolic process"/>
    <property type="evidence" value="ECO:0007669"/>
    <property type="project" value="InterPro"/>
</dbReference>
<dbReference type="InterPro" id="IPR012406">
    <property type="entry name" value="UreE"/>
</dbReference>
<evidence type="ECO:0000256" key="4">
    <source>
        <dbReference type="ARBA" id="ARBA00023186"/>
    </source>
</evidence>
<sequence>MIVNKILGNLKDFDLSGKSGDNLGGNLSGKKIDFAQISNDDRLKKVLRVKSNSGTELGISVENELKNGDILAIFDDSVIIVEILPTDVLEIYPANLKEMGFLAHNIGNRHTPAIFEENLIIIEPDSVIEEFLTSQKAKFIKTKRVLKTALKHAEHSH</sequence>
<keyword evidence="4 5" id="KW-0143">Chaperone</keyword>
<comment type="function">
    <text evidence="5">Involved in urease metallocenter assembly. Binds nickel. Probably functions as a nickel donor during metallocenter assembly.</text>
</comment>
<evidence type="ECO:0000259" key="7">
    <source>
        <dbReference type="Pfam" id="PF05194"/>
    </source>
</evidence>
<evidence type="ECO:0000259" key="6">
    <source>
        <dbReference type="Pfam" id="PF02814"/>
    </source>
</evidence>
<dbReference type="GO" id="GO:0005737">
    <property type="term" value="C:cytoplasm"/>
    <property type="evidence" value="ECO:0007669"/>
    <property type="project" value="UniProtKB-SubCell"/>
</dbReference>
<dbReference type="Gene3D" id="2.60.260.20">
    <property type="entry name" value="Urease metallochaperone UreE, N-terminal domain"/>
    <property type="match status" value="1"/>
</dbReference>
<dbReference type="GO" id="GO:0006457">
    <property type="term" value="P:protein folding"/>
    <property type="evidence" value="ECO:0007669"/>
    <property type="project" value="InterPro"/>
</dbReference>
<feature type="domain" description="Urease accessory protein UreE C-terminal" evidence="7">
    <location>
        <begin position="87"/>
        <end position="149"/>
    </location>
</feature>
<evidence type="ECO:0000256" key="2">
    <source>
        <dbReference type="ARBA" id="ARBA00022490"/>
    </source>
</evidence>
<dbReference type="OrthoDB" id="9810882at2"/>
<dbReference type="SUPFAM" id="SSF69737">
    <property type="entry name" value="Urease metallochaperone UreE, C-terminal domain"/>
    <property type="match status" value="1"/>
</dbReference>
<accession>A0A7M1LER7</accession>
<protein>
    <recommendedName>
        <fullName evidence="5">Urease accessory protein UreE</fullName>
    </recommendedName>
</protein>
<dbReference type="CDD" id="cd00571">
    <property type="entry name" value="UreE"/>
    <property type="match status" value="1"/>
</dbReference>
<feature type="domain" description="UreE urease accessory N-terminal" evidence="6">
    <location>
        <begin position="37"/>
        <end position="79"/>
    </location>
</feature>
<dbReference type="Proteomes" id="UP000594749">
    <property type="component" value="Chromosome"/>
</dbReference>
<comment type="subcellular location">
    <subcellularLocation>
        <location evidence="1 5">Cytoplasm</location>
    </subcellularLocation>
</comment>
<dbReference type="GO" id="GO:0065003">
    <property type="term" value="P:protein-containing complex assembly"/>
    <property type="evidence" value="ECO:0007669"/>
    <property type="project" value="InterPro"/>
</dbReference>
<reference evidence="8 9" key="1">
    <citation type="submission" date="2020-10" db="EMBL/GenBank/DDBJ databases">
        <title>Campylobacter and Helicobacter PacBio genomes.</title>
        <authorList>
            <person name="Lane C."/>
        </authorList>
    </citation>
    <scope>NUCLEOTIDE SEQUENCE [LARGE SCALE GENOMIC DNA]</scope>
    <source>
        <strain evidence="8 9">2016D-0077</strain>
    </source>
</reference>